<protein>
    <submittedName>
        <fullName evidence="1">Uncharacterized protein</fullName>
    </submittedName>
</protein>
<proteinExistence type="predicted"/>
<sequence length="34" mass="3968">MRLQQMTHIIPRKSHITHGALTDMNFIRTTSSIM</sequence>
<dbReference type="EMBL" id="GBRH01243033">
    <property type="protein sequence ID" value="JAD54862.1"/>
    <property type="molecule type" value="Transcribed_RNA"/>
</dbReference>
<reference evidence="1" key="1">
    <citation type="submission" date="2014-09" db="EMBL/GenBank/DDBJ databases">
        <authorList>
            <person name="Magalhaes I.L.F."/>
            <person name="Oliveira U."/>
            <person name="Santos F.R."/>
            <person name="Vidigal T.H.D.A."/>
            <person name="Brescovit A.D."/>
            <person name="Santos A.J."/>
        </authorList>
    </citation>
    <scope>NUCLEOTIDE SEQUENCE</scope>
    <source>
        <tissue evidence="1">Shoot tissue taken approximately 20 cm above the soil surface</tissue>
    </source>
</reference>
<evidence type="ECO:0000313" key="1">
    <source>
        <dbReference type="EMBL" id="JAD54862.1"/>
    </source>
</evidence>
<reference evidence="1" key="2">
    <citation type="journal article" date="2015" name="Data Brief">
        <title>Shoot transcriptome of the giant reed, Arundo donax.</title>
        <authorList>
            <person name="Barrero R.A."/>
            <person name="Guerrero F.D."/>
            <person name="Moolhuijzen P."/>
            <person name="Goolsby J.A."/>
            <person name="Tidwell J."/>
            <person name="Bellgard S.E."/>
            <person name="Bellgard M.I."/>
        </authorList>
    </citation>
    <scope>NUCLEOTIDE SEQUENCE</scope>
    <source>
        <tissue evidence="1">Shoot tissue taken approximately 20 cm above the soil surface</tissue>
    </source>
</reference>
<accession>A0A0A9B6A8</accession>
<name>A0A0A9B6A8_ARUDO</name>
<organism evidence="1">
    <name type="scientific">Arundo donax</name>
    <name type="common">Giant reed</name>
    <name type="synonym">Donax arundinaceus</name>
    <dbReference type="NCBI Taxonomy" id="35708"/>
    <lineage>
        <taxon>Eukaryota</taxon>
        <taxon>Viridiplantae</taxon>
        <taxon>Streptophyta</taxon>
        <taxon>Embryophyta</taxon>
        <taxon>Tracheophyta</taxon>
        <taxon>Spermatophyta</taxon>
        <taxon>Magnoliopsida</taxon>
        <taxon>Liliopsida</taxon>
        <taxon>Poales</taxon>
        <taxon>Poaceae</taxon>
        <taxon>PACMAD clade</taxon>
        <taxon>Arundinoideae</taxon>
        <taxon>Arundineae</taxon>
        <taxon>Arundo</taxon>
    </lineage>
</organism>
<dbReference type="AlphaFoldDB" id="A0A0A9B6A8"/>